<dbReference type="InterPro" id="IPR050058">
    <property type="entry name" value="Ala-tRNA_ligase"/>
</dbReference>
<keyword evidence="10 12" id="KW-0030">Aminoacyl-tRNA synthetase</keyword>
<dbReference type="InterPro" id="IPR002318">
    <property type="entry name" value="Ala-tRNA-lgiase_IIc"/>
</dbReference>
<dbReference type="InterPro" id="IPR018165">
    <property type="entry name" value="Ala-tRNA-synth_IIc_core"/>
</dbReference>
<comment type="domain">
    <text evidence="12">Consists of three domains; the N-terminal catalytic domain, the editing domain and the C-terminal C-Ala domain. The editing domain removes incorrectly charged amino acids, while the C-Ala domain, along with tRNA(Ala), serves as a bridge to cooperatively bring together the editing and aminoacylation centers thus stimulating deacylation of misacylated tRNAs.</text>
</comment>
<evidence type="ECO:0000259" key="13">
    <source>
        <dbReference type="PROSITE" id="PS50860"/>
    </source>
</evidence>
<comment type="function">
    <text evidence="12">Catalyzes the attachment of alanine to tRNA(Ala) in a two-step reaction: alanine is first activated by ATP to form Ala-AMP and then transferred to the acceptor end of tRNA(Ala). Also edits incorrectly charged tRNA(Ala) via its editing domain.</text>
</comment>
<keyword evidence="2 12" id="KW-0820">tRNA-binding</keyword>
<accession>A0A8H7M5X9</accession>
<dbReference type="EC" id="6.1.1.7" evidence="12"/>
<dbReference type="SUPFAM" id="SSF55186">
    <property type="entry name" value="ThrRS/AlaRS common domain"/>
    <property type="match status" value="1"/>
</dbReference>
<evidence type="ECO:0000256" key="4">
    <source>
        <dbReference type="ARBA" id="ARBA00022723"/>
    </source>
</evidence>
<dbReference type="InterPro" id="IPR018162">
    <property type="entry name" value="Ala-tRNA-ligase_IIc_anticod-bd"/>
</dbReference>
<feature type="binding site" evidence="12">
    <location>
        <position position="1211"/>
    </location>
    <ligand>
        <name>Zn(2+)</name>
        <dbReference type="ChEBI" id="CHEBI:29105"/>
    </ligand>
</feature>
<evidence type="ECO:0000256" key="6">
    <source>
        <dbReference type="ARBA" id="ARBA00022833"/>
    </source>
</evidence>
<dbReference type="GO" id="GO:0000049">
    <property type="term" value="F:tRNA binding"/>
    <property type="evidence" value="ECO:0007669"/>
    <property type="project" value="UniProtKB-KW"/>
</dbReference>
<evidence type="ECO:0000256" key="8">
    <source>
        <dbReference type="ARBA" id="ARBA00022884"/>
    </source>
</evidence>
<evidence type="ECO:0000256" key="1">
    <source>
        <dbReference type="ARBA" id="ARBA00008429"/>
    </source>
</evidence>
<dbReference type="GO" id="GO:0004813">
    <property type="term" value="F:alanine-tRNA ligase activity"/>
    <property type="evidence" value="ECO:0007669"/>
    <property type="project" value="UniProtKB-UniRule"/>
</dbReference>
<keyword evidence="8 12" id="KW-0694">RNA-binding</keyword>
<evidence type="ECO:0000256" key="5">
    <source>
        <dbReference type="ARBA" id="ARBA00022741"/>
    </source>
</evidence>
<proteinExistence type="inferred from homology"/>
<dbReference type="InterPro" id="IPR009000">
    <property type="entry name" value="Transl_B-barrel_sf"/>
</dbReference>
<dbReference type="FunFam" id="3.30.980.10:FF:000004">
    <property type="entry name" value="Alanine--tRNA ligase, cytoplasmic"/>
    <property type="match status" value="1"/>
</dbReference>
<keyword evidence="4 12" id="KW-0479">Metal-binding</keyword>
<dbReference type="EMBL" id="JACYCF010000005">
    <property type="protein sequence ID" value="KAF8756843.1"/>
    <property type="molecule type" value="Genomic_DNA"/>
</dbReference>
<dbReference type="InterPro" id="IPR023033">
    <property type="entry name" value="Ala_tRNA_ligase_euk/bac"/>
</dbReference>
<dbReference type="GO" id="GO:0008270">
    <property type="term" value="F:zinc ion binding"/>
    <property type="evidence" value="ECO:0007669"/>
    <property type="project" value="UniProtKB-UniRule"/>
</dbReference>
<keyword evidence="6 12" id="KW-0862">Zinc</keyword>
<keyword evidence="7 12" id="KW-0067">ATP-binding</keyword>
<organism evidence="14 15">
    <name type="scientific">Rhizoctonia solani</name>
    <dbReference type="NCBI Taxonomy" id="456999"/>
    <lineage>
        <taxon>Eukaryota</taxon>
        <taxon>Fungi</taxon>
        <taxon>Dikarya</taxon>
        <taxon>Basidiomycota</taxon>
        <taxon>Agaricomycotina</taxon>
        <taxon>Agaricomycetes</taxon>
        <taxon>Cantharellales</taxon>
        <taxon>Ceratobasidiaceae</taxon>
        <taxon>Rhizoctonia</taxon>
    </lineage>
</organism>
<dbReference type="InterPro" id="IPR003156">
    <property type="entry name" value="DHHA1_dom"/>
</dbReference>
<reference evidence="14" key="1">
    <citation type="submission" date="2020-09" db="EMBL/GenBank/DDBJ databases">
        <title>Comparative genome analyses of four rice-infecting Rhizoctonia solani isolates reveal extensive enrichment of homogalacturonan modification genes.</title>
        <authorList>
            <person name="Lee D.-Y."/>
            <person name="Jeon J."/>
            <person name="Kim K.-T."/>
            <person name="Cheong K."/>
            <person name="Song H."/>
            <person name="Choi G."/>
            <person name="Ko J."/>
            <person name="Opiyo S.O."/>
            <person name="Zuo S."/>
            <person name="Madhav S."/>
            <person name="Lee Y.-H."/>
            <person name="Wang G.-L."/>
        </authorList>
    </citation>
    <scope>NUCLEOTIDE SEQUENCE</scope>
    <source>
        <strain evidence="14">AG1-IA B2</strain>
    </source>
</reference>
<feature type="binding site" evidence="12">
    <location>
        <position position="1088"/>
    </location>
    <ligand>
        <name>Zn(2+)</name>
        <dbReference type="ChEBI" id="CHEBI:29105"/>
    </ligand>
</feature>
<keyword evidence="5 12" id="KW-0547">Nucleotide-binding</keyword>
<dbReference type="GO" id="GO:0070143">
    <property type="term" value="P:mitochondrial alanyl-tRNA aminoacylation"/>
    <property type="evidence" value="ECO:0007669"/>
    <property type="project" value="UniProtKB-UniRule"/>
</dbReference>
<dbReference type="Pfam" id="PF26023">
    <property type="entry name" value="ALA1"/>
    <property type="match status" value="1"/>
</dbReference>
<sequence>MKCFLGSSCYVDKPEVEDEGVPICSAQLYYQSVINCHLSPFLDPHPAAQSTCRHWRSATFDTKALWSLVTLSDRPPFHFSALCLDRSGITSPLDVEIEINNRFWQHIPDCDPNTRVQAVHGALTFILAHGGIPSRLRSLWLYTPGSQRSNLGLHIAALDIIGAFPMPSLQYIELKCSIYHYGGGDQTHILSLPAKPLFRDPSPTQLRVAKLEWIPRPYLFVNPGYPQLVGLNHLEIRFPLDLPELEHMKTLLDASPMLRVLSLDLRATSPQISAELIYLPKIHIPSLQVLALSANSRTHTPRWGHNLLLMIDAPNVESLRFQLEYSGADPLQDQELIDYITRGANPANPRALFPSLTALELSIDQDHTGLFEQFLTAYSLITTLYLPHPTYGQVEALRMQPWLVPELTCLACRIALENGVGGTFSGASAVDQAFGGETSEYLEGLDVRIILTKSNTRARLRRFNYRCWPQLARYQNLLLPRHRAYSKMTPNVGEWPANRVRKEFIDFFEARGHKFWASSSTIPYDDPTLLFANAGMNQYKSIFLGTVDPNSELSKLKRAVNSQKCIRAGGKHNDLDDVGKDTYHHTFFEMLGNWSFGEYFKAKAIAWAWELLTEVYKLPKDRLYVTYFEGDPKQGLEPDTEARDIWRSVGVPDDHILTGNAKDNFWEMGATGPCGPCSEIHYDRIGGRNAADLVNKDDPDVLEIWNNVFIQFNREDSGALRPLPAKHVDTGMGFERLVSVCQDVRSNYDTDVFSPIFARIQELTGARSYTGKLGAEDADGIDTAYRVVADHVRTLTFALSDGGVPNNVGRGYVLRRILRRGARYVRKKFGVPIGTFFGQLVPAVVEQLGDFFPEITKKVDDIKEILNEEEESFSRTLDRGEKLFENYAQAALSSGAKELNGRDVWRLYDTYGFPVDLTRLMAEELGLGVSDAEFEAAQAASKAASKGGKKVVGEVVKLDVHDLGSLEKRDDVPKTEDGAKYLTGNIDAQIKAIYHPTKKFIDSLSSESSESFGILLDKTCMYAESGGQEYDTGSIIIDGVAEFAVENVQVFNGYVLHTGTMKYGELKVGDKVVASYDELRRWPLRNNHTATHILNWSLRDALGDHIDQKGSLVAPTKLRFDFSHKQQLALPELEKIEKSNNEWVARNEKVHSADIGLQDGYQVNGLRAVFGEAYPDPVRVVAIGGSVEDIMQDPKNEKWRSASVEFCGGTHVNKTGDIKSIIITEESGIAKGIRRIIAVTGHEAAEVTRVADSLKARLEALERNPVDSELRQLSVELDKADISVLRKSELKEKFVKVRKAFDDKIKAKANATSKAAVEGLKKYFEENPNAPGYFVDLPDVEGNAKVLQTLVGEARKLNKAAYFFSADPTGEKVTHVNFIPKAVVTKEFDARVWATKISGVLGGKGGGKDDSAQGVGTNVSKIPEAVKLAEDTFGESLGKAA</sequence>
<protein>
    <recommendedName>
        <fullName evidence="12">Alanine--tRNA ligase</fullName>
        <ecNumber evidence="12">6.1.1.7</ecNumber>
    </recommendedName>
    <alternativeName>
        <fullName evidence="12">Alanyl-tRNA synthetase</fullName>
        <shortName evidence="12">AlaRS</shortName>
    </alternativeName>
</protein>
<feature type="binding site" evidence="12">
    <location>
        <position position="1092"/>
    </location>
    <ligand>
        <name>Zn(2+)</name>
        <dbReference type="ChEBI" id="CHEBI:29105"/>
    </ligand>
</feature>
<keyword evidence="3 12" id="KW-0436">Ligase</keyword>
<dbReference type="Gene3D" id="3.10.310.40">
    <property type="match status" value="1"/>
</dbReference>
<evidence type="ECO:0000256" key="3">
    <source>
        <dbReference type="ARBA" id="ARBA00022598"/>
    </source>
</evidence>
<dbReference type="Pfam" id="PF07973">
    <property type="entry name" value="tRNA_SAD"/>
    <property type="match status" value="1"/>
</dbReference>
<dbReference type="GO" id="GO:0005739">
    <property type="term" value="C:mitochondrion"/>
    <property type="evidence" value="ECO:0007669"/>
    <property type="project" value="UniProtKB-SubCell"/>
</dbReference>
<dbReference type="PANTHER" id="PTHR11777:SF9">
    <property type="entry name" value="ALANINE--TRNA LIGASE, CYTOPLASMIC"/>
    <property type="match status" value="1"/>
</dbReference>
<dbReference type="FunFam" id="2.40.30.130:FF:000004">
    <property type="entry name" value="Alanine--tRNA ligase"/>
    <property type="match status" value="1"/>
</dbReference>
<dbReference type="PANTHER" id="PTHR11777">
    <property type="entry name" value="ALANYL-TRNA SYNTHETASE"/>
    <property type="match status" value="1"/>
</dbReference>
<dbReference type="Pfam" id="PF01411">
    <property type="entry name" value="tRNA-synt_2c"/>
    <property type="match status" value="1"/>
</dbReference>
<dbReference type="PRINTS" id="PR00980">
    <property type="entry name" value="TRNASYNTHALA"/>
</dbReference>
<dbReference type="InterPro" id="IPR018164">
    <property type="entry name" value="Ala-tRNA-synth_IIc_N"/>
</dbReference>
<keyword evidence="12" id="KW-0496">Mitochondrion</keyword>
<evidence type="ECO:0000313" key="14">
    <source>
        <dbReference type="EMBL" id="KAF8756843.1"/>
    </source>
</evidence>
<dbReference type="GO" id="GO:0005524">
    <property type="term" value="F:ATP binding"/>
    <property type="evidence" value="ECO:0007669"/>
    <property type="project" value="UniProtKB-UniRule"/>
</dbReference>
<evidence type="ECO:0000256" key="12">
    <source>
        <dbReference type="HAMAP-Rule" id="MF_03133"/>
    </source>
</evidence>
<comment type="caution">
    <text evidence="14">The sequence shown here is derived from an EMBL/GenBank/DDBJ whole genome shotgun (WGS) entry which is preliminary data.</text>
</comment>
<dbReference type="InterPro" id="IPR045864">
    <property type="entry name" value="aa-tRNA-synth_II/BPL/LPL"/>
</dbReference>
<dbReference type="SUPFAM" id="SSF55681">
    <property type="entry name" value="Class II aaRS and biotin synthetases"/>
    <property type="match status" value="1"/>
</dbReference>
<dbReference type="InterPro" id="IPR059090">
    <property type="entry name" value="ALA1_helical"/>
</dbReference>
<evidence type="ECO:0000256" key="9">
    <source>
        <dbReference type="ARBA" id="ARBA00022917"/>
    </source>
</evidence>
<feature type="domain" description="Alanyl-transfer RNA synthetases family profile" evidence="13">
    <location>
        <begin position="495"/>
        <end position="1250"/>
    </location>
</feature>
<comment type="catalytic activity">
    <reaction evidence="11 12">
        <text>tRNA(Ala) + L-alanine + ATP = L-alanyl-tRNA(Ala) + AMP + diphosphate</text>
        <dbReference type="Rhea" id="RHEA:12540"/>
        <dbReference type="Rhea" id="RHEA-COMP:9657"/>
        <dbReference type="Rhea" id="RHEA-COMP:9923"/>
        <dbReference type="ChEBI" id="CHEBI:30616"/>
        <dbReference type="ChEBI" id="CHEBI:33019"/>
        <dbReference type="ChEBI" id="CHEBI:57972"/>
        <dbReference type="ChEBI" id="CHEBI:78442"/>
        <dbReference type="ChEBI" id="CHEBI:78497"/>
        <dbReference type="ChEBI" id="CHEBI:456215"/>
        <dbReference type="EC" id="6.1.1.7"/>
    </reaction>
</comment>
<dbReference type="HAMAP" id="MF_00036_B">
    <property type="entry name" value="Ala_tRNA_synth_B"/>
    <property type="match status" value="1"/>
</dbReference>
<dbReference type="Gene3D" id="2.40.30.130">
    <property type="match status" value="1"/>
</dbReference>
<evidence type="ECO:0000256" key="2">
    <source>
        <dbReference type="ARBA" id="ARBA00022555"/>
    </source>
</evidence>
<feature type="binding site" evidence="12">
    <location>
        <position position="1207"/>
    </location>
    <ligand>
        <name>Zn(2+)</name>
        <dbReference type="ChEBI" id="CHEBI:29105"/>
    </ligand>
</feature>
<comment type="similarity">
    <text evidence="1">Belongs to the class-II aminoacyl-tRNA synthetase family. Alax-L subfamily.</text>
</comment>
<comment type="subcellular location">
    <subcellularLocation>
        <location evidence="12">Mitochondrion</location>
    </subcellularLocation>
    <subcellularLocation>
        <location evidence="12">Cytoplasm</location>
    </subcellularLocation>
</comment>
<evidence type="ECO:0000313" key="15">
    <source>
        <dbReference type="Proteomes" id="UP000614334"/>
    </source>
</evidence>
<keyword evidence="12" id="KW-0963">Cytoplasm</keyword>
<evidence type="ECO:0000256" key="7">
    <source>
        <dbReference type="ARBA" id="ARBA00022840"/>
    </source>
</evidence>
<dbReference type="NCBIfam" id="TIGR00344">
    <property type="entry name" value="alaS"/>
    <property type="match status" value="1"/>
</dbReference>
<dbReference type="InterPro" id="IPR018163">
    <property type="entry name" value="Thr/Ala-tRNA-synth_IIc_edit"/>
</dbReference>
<dbReference type="Gene3D" id="3.30.980.10">
    <property type="entry name" value="Threonyl-trna Synthetase, Chain A, domain 2"/>
    <property type="match status" value="1"/>
</dbReference>
<evidence type="ECO:0000256" key="11">
    <source>
        <dbReference type="ARBA" id="ARBA00048300"/>
    </source>
</evidence>
<dbReference type="FunFam" id="3.10.310.40:FF:000001">
    <property type="entry name" value="Alanine--tRNA ligase"/>
    <property type="match status" value="1"/>
</dbReference>
<dbReference type="SUPFAM" id="SSF50447">
    <property type="entry name" value="Translation proteins"/>
    <property type="match status" value="1"/>
</dbReference>
<comment type="cofactor">
    <cofactor evidence="12">
        <name>Zn(2+)</name>
        <dbReference type="ChEBI" id="CHEBI:29105"/>
    </cofactor>
    <text evidence="12">Binds 1 zinc ion per subunit.</text>
</comment>
<evidence type="ECO:0000256" key="10">
    <source>
        <dbReference type="ARBA" id="ARBA00023146"/>
    </source>
</evidence>
<dbReference type="Pfam" id="PF02272">
    <property type="entry name" value="DHHA1"/>
    <property type="match status" value="1"/>
</dbReference>
<keyword evidence="9 12" id="KW-0648">Protein biosynthesis</keyword>
<comment type="subunit">
    <text evidence="12">Monomer.</text>
</comment>
<dbReference type="Gene3D" id="3.30.930.10">
    <property type="entry name" value="Bira Bifunctional Protein, Domain 2"/>
    <property type="match status" value="1"/>
</dbReference>
<gene>
    <name evidence="12" type="primary">ALA1</name>
    <name evidence="14" type="ORF">RHS01_03974</name>
</gene>
<dbReference type="InterPro" id="IPR012947">
    <property type="entry name" value="tRNA_SAD"/>
</dbReference>
<dbReference type="SUPFAM" id="SSF101353">
    <property type="entry name" value="Putative anticodon-binding domain of alanyl-tRNA synthetase (AlaRS)"/>
    <property type="match status" value="1"/>
</dbReference>
<dbReference type="Proteomes" id="UP000614334">
    <property type="component" value="Unassembled WGS sequence"/>
</dbReference>
<dbReference type="CDD" id="cd00673">
    <property type="entry name" value="AlaRS_core"/>
    <property type="match status" value="1"/>
</dbReference>
<dbReference type="PROSITE" id="PS50860">
    <property type="entry name" value="AA_TRNA_LIGASE_II_ALA"/>
    <property type="match status" value="1"/>
</dbReference>
<dbReference type="SMART" id="SM00863">
    <property type="entry name" value="tRNA_SAD"/>
    <property type="match status" value="1"/>
</dbReference>
<dbReference type="GO" id="GO:0002161">
    <property type="term" value="F:aminoacyl-tRNA deacylase activity"/>
    <property type="evidence" value="ECO:0007669"/>
    <property type="project" value="TreeGrafter"/>
</dbReference>
<dbReference type="FunFam" id="3.30.930.10:FF:000011">
    <property type="entry name" value="Alanine--tRNA ligase, cytoplasmic"/>
    <property type="match status" value="1"/>
</dbReference>
<name>A0A8H7M5X9_9AGAM</name>